<evidence type="ECO:0000256" key="1">
    <source>
        <dbReference type="SAM" id="MobiDB-lite"/>
    </source>
</evidence>
<dbReference type="AlphaFoldDB" id="A0A426TZK9"/>
<evidence type="ECO:0000313" key="2">
    <source>
        <dbReference type="EMBL" id="RRR71817.1"/>
    </source>
</evidence>
<dbReference type="EMBL" id="RSAS01000428">
    <property type="protein sequence ID" value="RRR71817.1"/>
    <property type="molecule type" value="Genomic_DNA"/>
</dbReference>
<comment type="caution">
    <text evidence="2">The sequence shown here is derived from an EMBL/GenBank/DDBJ whole genome shotgun (WGS) entry which is preliminary data.</text>
</comment>
<evidence type="ECO:0000313" key="3">
    <source>
        <dbReference type="Proteomes" id="UP000280307"/>
    </source>
</evidence>
<feature type="region of interest" description="Disordered" evidence="1">
    <location>
        <begin position="1"/>
        <end position="26"/>
    </location>
</feature>
<dbReference type="Proteomes" id="UP000280307">
    <property type="component" value="Unassembled WGS sequence"/>
</dbReference>
<proteinExistence type="predicted"/>
<feature type="compositionally biased region" description="Polar residues" evidence="1">
    <location>
        <begin position="1"/>
        <end position="13"/>
    </location>
</feature>
<reference evidence="2 3" key="1">
    <citation type="submission" date="2018-12" db="EMBL/GenBank/DDBJ databases">
        <title>Genome Sequence of Candidatus Viridilinea halotolerans isolated from saline sulfide-rich spring.</title>
        <authorList>
            <person name="Grouzdev D.S."/>
            <person name="Burganskaya E.I."/>
            <person name="Krutkina M.S."/>
            <person name="Sukhacheva M.V."/>
            <person name="Gorlenko V.M."/>
        </authorList>
    </citation>
    <scope>NUCLEOTIDE SEQUENCE [LARGE SCALE GENOMIC DNA]</scope>
    <source>
        <strain evidence="2">Chok-6</strain>
    </source>
</reference>
<organism evidence="2 3">
    <name type="scientific">Candidatus Viridilinea halotolerans</name>
    <dbReference type="NCBI Taxonomy" id="2491704"/>
    <lineage>
        <taxon>Bacteria</taxon>
        <taxon>Bacillati</taxon>
        <taxon>Chloroflexota</taxon>
        <taxon>Chloroflexia</taxon>
        <taxon>Chloroflexales</taxon>
        <taxon>Chloroflexineae</taxon>
        <taxon>Oscillochloridaceae</taxon>
        <taxon>Candidatus Viridilinea</taxon>
    </lineage>
</organism>
<accession>A0A426TZK9</accession>
<gene>
    <name evidence="2" type="ORF">EI684_11000</name>
</gene>
<name>A0A426TZK9_9CHLR</name>
<sequence>MEETYEAQQSHTLPTHRRADASSGSHSVGEYDILVSTVQPFVGEWKFIFKKNKDLRRSTYKNYTEEQRQYLLATQEVVIYPLDPESGWTYDLISLLDDPELGKILPIS</sequence>
<protein>
    <submittedName>
        <fullName evidence="2">Uncharacterized protein</fullName>
    </submittedName>
</protein>